<dbReference type="AlphaFoldDB" id="H8L1L1"/>
<evidence type="ECO:0000256" key="1">
    <source>
        <dbReference type="SAM" id="MobiDB-lite"/>
    </source>
</evidence>
<dbReference type="RefSeq" id="WP_014402377.1">
    <property type="nucleotide sequence ID" value="NC_017033.1"/>
</dbReference>
<evidence type="ECO:0000313" key="4">
    <source>
        <dbReference type="EMBL" id="AFC85371.1"/>
    </source>
</evidence>
<dbReference type="PROSITE" id="PS51257">
    <property type="entry name" value="PROKAR_LIPOPROTEIN"/>
    <property type="match status" value="1"/>
</dbReference>
<dbReference type="EMBL" id="CP003350">
    <property type="protein sequence ID" value="AFC85371.1"/>
    <property type="molecule type" value="Genomic_DNA"/>
</dbReference>
<feature type="region of interest" description="Disordered" evidence="1">
    <location>
        <begin position="699"/>
        <end position="719"/>
    </location>
</feature>
<reference evidence="4" key="1">
    <citation type="submission" date="2012-02" db="EMBL/GenBank/DDBJ databases">
        <title>The complete genome of Frateuria aurantia DSM 6220.</title>
        <authorList>
            <consortium name="US DOE Joint Genome Institute (JGI-PGF)"/>
            <person name="Lucas S."/>
            <person name="Copeland A."/>
            <person name="Lapidus A."/>
            <person name="Glavina del Rio T."/>
            <person name="Dalin E."/>
            <person name="Tice H."/>
            <person name="Bruce D."/>
            <person name="Goodwin L."/>
            <person name="Pitluck S."/>
            <person name="Peters L."/>
            <person name="Ovchinnikova G."/>
            <person name="Teshima H."/>
            <person name="Kyrpides N."/>
            <person name="Mavromatis K."/>
            <person name="Ivanova N."/>
            <person name="Brettin T."/>
            <person name="Detter J.C."/>
            <person name="Han C."/>
            <person name="Larimer F."/>
            <person name="Land M."/>
            <person name="Hauser L."/>
            <person name="Markowitz V."/>
            <person name="Cheng J.-F."/>
            <person name="Hugenholtz P."/>
            <person name="Woyke T."/>
            <person name="Wu D."/>
            <person name="Brambilla E."/>
            <person name="Klenk H.-P."/>
            <person name="Eisen J.A."/>
        </authorList>
    </citation>
    <scope>NUCLEOTIDE SEQUENCE</scope>
    <source>
        <strain evidence="4">DSM 6220</strain>
    </source>
</reference>
<keyword evidence="2" id="KW-1133">Transmembrane helix</keyword>
<evidence type="ECO:0000256" key="2">
    <source>
        <dbReference type="SAM" id="Phobius"/>
    </source>
</evidence>
<dbReference type="InterPro" id="IPR052894">
    <property type="entry name" value="AsmA-related"/>
</dbReference>
<sequence>MVSKRTRNWIWVLAGLLVLLPVVLVIVIACFNWNRLRPRISSEASAALGRSVTIQGDLKVRWMLDADVHGWRHWIPSPEITANDILVGNPDWASRPMFATVQALHLRIALPPLLHHHVSISGIRLDGPAIDLERDRPDRANWQFPFMSSSSTTPSAWSFDIGTIGFGEGALHLQDSVTVSDFDIKVTPMQTAIPYDQLVAQDSADDNRPADGKHTPHPGLEAISSPAASRAQYQFALAIQGKYQHVPIRGQGHIGAVLALQETDVPFPVQADLRMGDSRIALIGTFMDPVHLGALNLYLRFSGQSMAKLYPLIGVTLPDTSSYETRGHLLAQIRRHGSYFSYQNFSGRVGRSDIDGSLTYATGQPVASLKGQVHSRLLRFADLAPLIGADSGAEKRRRGDAAAQPKGKVLPVESFRTDRWQAMNADVQFKADQIIHPSAPPIRDLSTHLTLQQGALGLDPLQVGLAGGTLAGTVHLDGGKVPMRGALQLQARHLRLRQLFPKVELMRNSLGEINGDMAIKASGNSVAALLGSADGQLKLVMNDGAISRNLLEMAGLNIGNIVVGKLFGDHNVKINCAAADLQASHGLIDNKLFLLDTPDALIHVKGDIDMRDEKMDLTVTPHTRGLRILTLRSPLYVAGTFKDPSIGVKAGPLILRAAAAIGLGIVAPPAALLALISPSHGDQSRNTCRATLQQLRAEPVRATGKPRKPAAGKFRPKAG</sequence>
<dbReference type="Proteomes" id="UP000005234">
    <property type="component" value="Chromosome"/>
</dbReference>
<dbReference type="GO" id="GO:0090313">
    <property type="term" value="P:regulation of protein targeting to membrane"/>
    <property type="evidence" value="ECO:0007669"/>
    <property type="project" value="TreeGrafter"/>
</dbReference>
<gene>
    <name evidence="4" type="ordered locus">Fraau_0902</name>
</gene>
<dbReference type="KEGG" id="fau:Fraau_0902"/>
<feature type="compositionally biased region" description="Basic residues" evidence="1">
    <location>
        <begin position="704"/>
        <end position="719"/>
    </location>
</feature>
<accession>H8L1L1</accession>
<keyword evidence="2" id="KW-0472">Membrane</keyword>
<keyword evidence="2" id="KW-0812">Transmembrane</keyword>
<dbReference type="GO" id="GO:0005886">
    <property type="term" value="C:plasma membrane"/>
    <property type="evidence" value="ECO:0007669"/>
    <property type="project" value="TreeGrafter"/>
</dbReference>
<dbReference type="eggNOG" id="COG2982">
    <property type="taxonomic scope" value="Bacteria"/>
</dbReference>
<evidence type="ECO:0000313" key="5">
    <source>
        <dbReference type="Proteomes" id="UP000005234"/>
    </source>
</evidence>
<feature type="transmembrane region" description="Helical" evidence="2">
    <location>
        <begin position="9"/>
        <end position="34"/>
    </location>
</feature>
<proteinExistence type="predicted"/>
<dbReference type="STRING" id="767434.Fraau_0902"/>
<dbReference type="InterPro" id="IPR007844">
    <property type="entry name" value="AsmA"/>
</dbReference>
<protein>
    <submittedName>
        <fullName evidence="4">Uncharacterized protein involved in outer membrane biogenesis</fullName>
    </submittedName>
</protein>
<name>H8L1L1_FRAAD</name>
<dbReference type="PANTHER" id="PTHR30441:SF9">
    <property type="entry name" value="ASMA FAMILY PROTEIN YHJG"/>
    <property type="match status" value="1"/>
</dbReference>
<keyword evidence="5" id="KW-1185">Reference proteome</keyword>
<organism evidence="4 5">
    <name type="scientific">Frateuria aurantia (strain ATCC 33424 / DSM 6220 / KCTC 2777 / LMG 1558 / NBRC 3245 / NCIMB 13370)</name>
    <name type="common">Acetobacter aurantius</name>
    <dbReference type="NCBI Taxonomy" id="767434"/>
    <lineage>
        <taxon>Bacteria</taxon>
        <taxon>Pseudomonadati</taxon>
        <taxon>Pseudomonadota</taxon>
        <taxon>Gammaproteobacteria</taxon>
        <taxon>Lysobacterales</taxon>
        <taxon>Rhodanobacteraceae</taxon>
        <taxon>Frateuria</taxon>
    </lineage>
</organism>
<dbReference type="HOGENOM" id="CLU_017234_1_1_6"/>
<feature type="domain" description="AsmA" evidence="3">
    <location>
        <begin position="10"/>
        <end position="591"/>
    </location>
</feature>
<dbReference type="Pfam" id="PF05170">
    <property type="entry name" value="AsmA"/>
    <property type="match status" value="1"/>
</dbReference>
<dbReference type="PANTHER" id="PTHR30441">
    <property type="entry name" value="DUF748 DOMAIN-CONTAINING PROTEIN"/>
    <property type="match status" value="1"/>
</dbReference>
<dbReference type="OrthoDB" id="5749006at2"/>
<evidence type="ECO:0000259" key="3">
    <source>
        <dbReference type="Pfam" id="PF05170"/>
    </source>
</evidence>